<sequence length="208" mass="21894">MPPDIAIGYIVDDEAAVRRSLALLLGSAGYAVETFEGGEDFLRQATTDLPFGCVLLDVRMPGIDGVAVQREMLARGLPHPIVVITAHGDVPLAVRMMKAGACDMLQKPFTGEAVLAAAAAALTRRDEATAALHAQKRIAALTPREAEVLQGMVAGRQNKVIALELGISPRTVEIHRANLMAKLQVRSLPEAVRMALAAGSGAEAAEPT</sequence>
<dbReference type="PROSITE" id="PS00622">
    <property type="entry name" value="HTH_LUXR_1"/>
    <property type="match status" value="1"/>
</dbReference>
<dbReference type="CDD" id="cd17537">
    <property type="entry name" value="REC_FixJ"/>
    <property type="match status" value="1"/>
</dbReference>
<reference evidence="8" key="1">
    <citation type="journal article" date="2019" name="Int. J. Syst. Evol. Microbiol.">
        <title>The Global Catalogue of Microorganisms (GCM) 10K type strain sequencing project: providing services to taxonomists for standard genome sequencing and annotation.</title>
        <authorList>
            <consortium name="The Broad Institute Genomics Platform"/>
            <consortium name="The Broad Institute Genome Sequencing Center for Infectious Disease"/>
            <person name="Wu L."/>
            <person name="Ma J."/>
        </authorList>
    </citation>
    <scope>NUCLEOTIDE SEQUENCE [LARGE SCALE GENOMIC DNA]</scope>
    <source>
        <strain evidence="8">CGMCC 1.16855</strain>
    </source>
</reference>
<dbReference type="SMART" id="SM00421">
    <property type="entry name" value="HTH_LUXR"/>
    <property type="match status" value="1"/>
</dbReference>
<proteinExistence type="predicted"/>
<evidence type="ECO:0000256" key="1">
    <source>
        <dbReference type="ARBA" id="ARBA00023015"/>
    </source>
</evidence>
<gene>
    <name evidence="7" type="ORF">ACFOD3_02110</name>
</gene>
<evidence type="ECO:0000313" key="8">
    <source>
        <dbReference type="Proteomes" id="UP001595420"/>
    </source>
</evidence>
<evidence type="ECO:0000259" key="6">
    <source>
        <dbReference type="PROSITE" id="PS50110"/>
    </source>
</evidence>
<feature type="domain" description="Response regulatory" evidence="6">
    <location>
        <begin position="7"/>
        <end position="122"/>
    </location>
</feature>
<feature type="modified residue" description="4-aspartylphosphate" evidence="4">
    <location>
        <position position="57"/>
    </location>
</feature>
<evidence type="ECO:0000313" key="7">
    <source>
        <dbReference type="EMBL" id="MFC2998665.1"/>
    </source>
</evidence>
<dbReference type="RefSeq" id="WP_216834155.1">
    <property type="nucleotide sequence ID" value="NZ_JAFNJS010000001.1"/>
</dbReference>
<dbReference type="Proteomes" id="UP001595420">
    <property type="component" value="Unassembled WGS sequence"/>
</dbReference>
<dbReference type="PROSITE" id="PS50043">
    <property type="entry name" value="HTH_LUXR_2"/>
    <property type="match status" value="1"/>
</dbReference>
<evidence type="ECO:0000259" key="5">
    <source>
        <dbReference type="PROSITE" id="PS50043"/>
    </source>
</evidence>
<comment type="caution">
    <text evidence="7">The sequence shown here is derived from an EMBL/GenBank/DDBJ whole genome shotgun (WGS) entry which is preliminary data.</text>
</comment>
<evidence type="ECO:0000256" key="2">
    <source>
        <dbReference type="ARBA" id="ARBA00023125"/>
    </source>
</evidence>
<dbReference type="PANTHER" id="PTHR44688:SF16">
    <property type="entry name" value="DNA-BINDING TRANSCRIPTIONAL ACTIVATOR DEVR_DOSR"/>
    <property type="match status" value="1"/>
</dbReference>
<keyword evidence="2" id="KW-0238">DNA-binding</keyword>
<feature type="domain" description="HTH luxR-type" evidence="5">
    <location>
        <begin position="134"/>
        <end position="199"/>
    </location>
</feature>
<dbReference type="PANTHER" id="PTHR44688">
    <property type="entry name" value="DNA-BINDING TRANSCRIPTIONAL ACTIVATOR DEVR_DOSR"/>
    <property type="match status" value="1"/>
</dbReference>
<evidence type="ECO:0000256" key="3">
    <source>
        <dbReference type="ARBA" id="ARBA00023163"/>
    </source>
</evidence>
<dbReference type="Pfam" id="PF00196">
    <property type="entry name" value="GerE"/>
    <property type="match status" value="1"/>
</dbReference>
<accession>A0ABV7BRD4</accession>
<dbReference type="InterPro" id="IPR000792">
    <property type="entry name" value="Tscrpt_reg_LuxR_C"/>
</dbReference>
<keyword evidence="3" id="KW-0804">Transcription</keyword>
<name>A0ABV7BRD4_9PROT</name>
<evidence type="ECO:0000256" key="4">
    <source>
        <dbReference type="PROSITE-ProRule" id="PRU00169"/>
    </source>
</evidence>
<dbReference type="EMBL" id="JBHRSB010000001">
    <property type="protein sequence ID" value="MFC2998665.1"/>
    <property type="molecule type" value="Genomic_DNA"/>
</dbReference>
<dbReference type="CDD" id="cd06170">
    <property type="entry name" value="LuxR_C_like"/>
    <property type="match status" value="1"/>
</dbReference>
<keyword evidence="1" id="KW-0805">Transcription regulation</keyword>
<dbReference type="SMART" id="SM00448">
    <property type="entry name" value="REC"/>
    <property type="match status" value="1"/>
</dbReference>
<organism evidence="7 8">
    <name type="scientific">Falsiroseomonas tokyonensis</name>
    <dbReference type="NCBI Taxonomy" id="430521"/>
    <lineage>
        <taxon>Bacteria</taxon>
        <taxon>Pseudomonadati</taxon>
        <taxon>Pseudomonadota</taxon>
        <taxon>Alphaproteobacteria</taxon>
        <taxon>Acetobacterales</taxon>
        <taxon>Roseomonadaceae</taxon>
        <taxon>Falsiroseomonas</taxon>
    </lineage>
</organism>
<keyword evidence="4" id="KW-0597">Phosphoprotein</keyword>
<dbReference type="InterPro" id="IPR001789">
    <property type="entry name" value="Sig_transdc_resp-reg_receiver"/>
</dbReference>
<protein>
    <submittedName>
        <fullName evidence="7">Response regulator transcription factor</fullName>
    </submittedName>
</protein>
<dbReference type="Pfam" id="PF00072">
    <property type="entry name" value="Response_reg"/>
    <property type="match status" value="1"/>
</dbReference>
<dbReference type="PROSITE" id="PS50110">
    <property type="entry name" value="RESPONSE_REGULATORY"/>
    <property type="match status" value="1"/>
</dbReference>
<keyword evidence="8" id="KW-1185">Reference proteome</keyword>